<keyword evidence="14" id="KW-0966">Cell projection</keyword>
<dbReference type="PRINTS" id="PR01433">
    <property type="entry name" value="POLYCYSTIN2"/>
</dbReference>
<evidence type="ECO:0000256" key="13">
    <source>
        <dbReference type="ARBA" id="ARBA00023180"/>
    </source>
</evidence>
<dbReference type="AlphaFoldDB" id="S4RPB7"/>
<dbReference type="GO" id="GO:0031410">
    <property type="term" value="C:cytoplasmic vesicle"/>
    <property type="evidence" value="ECO:0007669"/>
    <property type="project" value="UniProtKB-SubCell"/>
</dbReference>
<keyword evidence="13" id="KW-0325">Glycoprotein</keyword>
<evidence type="ECO:0000256" key="11">
    <source>
        <dbReference type="ARBA" id="ARBA00023136"/>
    </source>
</evidence>
<protein>
    <submittedName>
        <fullName evidence="22">Polycystic kidney disease 2-like 1</fullName>
    </submittedName>
</protein>
<evidence type="ECO:0000256" key="8">
    <source>
        <dbReference type="ARBA" id="ARBA00022989"/>
    </source>
</evidence>
<evidence type="ECO:0000256" key="3">
    <source>
        <dbReference type="ARBA" id="ARBA00007200"/>
    </source>
</evidence>
<evidence type="ECO:0000256" key="20">
    <source>
        <dbReference type="SAM" id="Phobius"/>
    </source>
</evidence>
<accession>S4RPB7</accession>
<dbReference type="PROSITE" id="PS50222">
    <property type="entry name" value="EF_HAND_2"/>
    <property type="match status" value="1"/>
</dbReference>
<evidence type="ECO:0000256" key="7">
    <source>
        <dbReference type="ARBA" id="ARBA00022692"/>
    </source>
</evidence>
<keyword evidence="10 17" id="KW-0406">Ion transport</keyword>
<evidence type="ECO:0000256" key="19">
    <source>
        <dbReference type="SAM" id="Coils"/>
    </source>
</evidence>
<keyword evidence="17" id="KW-0109">Calcium transport</keyword>
<keyword evidence="12" id="KW-1015">Disulfide bond</keyword>
<dbReference type="GO" id="GO:0005272">
    <property type="term" value="F:sodium channel activity"/>
    <property type="evidence" value="ECO:0007669"/>
    <property type="project" value="TreeGrafter"/>
</dbReference>
<dbReference type="GO" id="GO:0051371">
    <property type="term" value="F:muscle alpha-actinin binding"/>
    <property type="evidence" value="ECO:0007669"/>
    <property type="project" value="TreeGrafter"/>
</dbReference>
<feature type="transmembrane region" description="Helical" evidence="20">
    <location>
        <begin position="320"/>
        <end position="349"/>
    </location>
</feature>
<keyword evidence="16" id="KW-0968">Cytoplasmic vesicle</keyword>
<feature type="transmembrane region" description="Helical" evidence="20">
    <location>
        <begin position="470"/>
        <end position="491"/>
    </location>
</feature>
<feature type="disulfide bond" evidence="18">
    <location>
        <begin position="141"/>
        <end position="154"/>
    </location>
</feature>
<reference evidence="22" key="2">
    <citation type="submission" date="2025-09" db="UniProtKB">
        <authorList>
            <consortium name="Ensembl"/>
        </authorList>
    </citation>
    <scope>IDENTIFICATION</scope>
</reference>
<feature type="binding site" evidence="17">
    <location>
        <position position="576"/>
    </location>
    <ligand>
        <name>Ca(2+)</name>
        <dbReference type="ChEBI" id="CHEBI:29108"/>
        <label>2</label>
    </ligand>
</feature>
<dbReference type="GO" id="GO:0060170">
    <property type="term" value="C:ciliary membrane"/>
    <property type="evidence" value="ECO:0007669"/>
    <property type="project" value="UniProtKB-SubCell"/>
</dbReference>
<keyword evidence="8 20" id="KW-1133">Transmembrane helix</keyword>
<dbReference type="SUPFAM" id="SSF81324">
    <property type="entry name" value="Voltage-gated potassium channels"/>
    <property type="match status" value="1"/>
</dbReference>
<evidence type="ECO:0000259" key="21">
    <source>
        <dbReference type="PROSITE" id="PS50222"/>
    </source>
</evidence>
<dbReference type="PANTHER" id="PTHR10877">
    <property type="entry name" value="POLYCYSTIN FAMILY MEMBER"/>
    <property type="match status" value="1"/>
</dbReference>
<dbReference type="PANTHER" id="PTHR10877:SF196">
    <property type="entry name" value="POLYCYSTIN-2-LIKE PROTEIN 1"/>
    <property type="match status" value="1"/>
</dbReference>
<dbReference type="GO" id="GO:0005509">
    <property type="term" value="F:calcium ion binding"/>
    <property type="evidence" value="ECO:0007669"/>
    <property type="project" value="InterPro"/>
</dbReference>
<feature type="binding site" evidence="17">
    <location>
        <position position="574"/>
    </location>
    <ligand>
        <name>Ca(2+)</name>
        <dbReference type="ChEBI" id="CHEBI:29108"/>
        <label>2</label>
    </ligand>
</feature>
<evidence type="ECO:0000256" key="9">
    <source>
        <dbReference type="ARBA" id="ARBA00023054"/>
    </source>
</evidence>
<evidence type="ECO:0000256" key="18">
    <source>
        <dbReference type="PIRSR" id="PIRSR603915-2"/>
    </source>
</evidence>
<feature type="binding site" evidence="17">
    <location>
        <position position="578"/>
    </location>
    <ligand>
        <name>Ca(2+)</name>
        <dbReference type="ChEBI" id="CHEBI:29108"/>
        <label>2</label>
    </ligand>
</feature>
<feature type="coiled-coil region" evidence="19">
    <location>
        <begin position="583"/>
        <end position="610"/>
    </location>
</feature>
<dbReference type="HOGENOM" id="CLU_012097_0_0_1"/>
<evidence type="ECO:0000256" key="1">
    <source>
        <dbReference type="ARBA" id="ARBA00004272"/>
    </source>
</evidence>
<evidence type="ECO:0000256" key="16">
    <source>
        <dbReference type="ARBA" id="ARBA00023329"/>
    </source>
</evidence>
<dbReference type="GO" id="GO:0050982">
    <property type="term" value="P:detection of mechanical stimulus"/>
    <property type="evidence" value="ECO:0007669"/>
    <property type="project" value="TreeGrafter"/>
</dbReference>
<keyword evidence="15 17" id="KW-0407">Ion channel</keyword>
<dbReference type="Gene3D" id="1.10.287.70">
    <property type="match status" value="1"/>
</dbReference>
<dbReference type="Ensembl" id="ENSPMAT00000007084.1">
    <property type="protein sequence ID" value="ENSPMAP00000007053.1"/>
    <property type="gene ID" value="ENSPMAG00000006384.1"/>
</dbReference>
<organism evidence="22">
    <name type="scientific">Petromyzon marinus</name>
    <name type="common">Sea lamprey</name>
    <dbReference type="NCBI Taxonomy" id="7757"/>
    <lineage>
        <taxon>Eukaryota</taxon>
        <taxon>Metazoa</taxon>
        <taxon>Chordata</taxon>
        <taxon>Craniata</taxon>
        <taxon>Vertebrata</taxon>
        <taxon>Cyclostomata</taxon>
        <taxon>Hyperoartia</taxon>
        <taxon>Petromyzontiformes</taxon>
        <taxon>Petromyzontidae</taxon>
        <taxon>Petromyzon</taxon>
    </lineage>
</organism>
<feature type="transmembrane region" description="Helical" evidence="20">
    <location>
        <begin position="369"/>
        <end position="388"/>
    </location>
</feature>
<feature type="transmembrane region" description="Helical" evidence="20">
    <location>
        <begin position="281"/>
        <end position="299"/>
    </location>
</feature>
<dbReference type="InterPro" id="IPR011992">
    <property type="entry name" value="EF-hand-dom_pair"/>
</dbReference>
<dbReference type="InterPro" id="IPR051223">
    <property type="entry name" value="Polycystin"/>
</dbReference>
<feature type="domain" description="EF-hand" evidence="21">
    <location>
        <begin position="561"/>
        <end position="596"/>
    </location>
</feature>
<dbReference type="Gene3D" id="1.10.238.10">
    <property type="entry name" value="EF-hand"/>
    <property type="match status" value="1"/>
</dbReference>
<feature type="binding site" evidence="17">
    <location>
        <position position="585"/>
    </location>
    <ligand>
        <name>Ca(2+)</name>
        <dbReference type="ChEBI" id="CHEBI:29108"/>
        <label>2</label>
    </ligand>
</feature>
<dbReference type="GeneTree" id="ENSGT00940000157274"/>
<dbReference type="InterPro" id="IPR013122">
    <property type="entry name" value="PKD1_2_channel"/>
</dbReference>
<dbReference type="STRING" id="7757.ENSPMAP00000007053"/>
<dbReference type="GO" id="GO:0015269">
    <property type="term" value="F:calcium-activated potassium channel activity"/>
    <property type="evidence" value="ECO:0007669"/>
    <property type="project" value="TreeGrafter"/>
</dbReference>
<keyword evidence="6 17" id="KW-0107">Calcium channel</keyword>
<keyword evidence="17" id="KW-0479">Metal-binding</keyword>
<keyword evidence="17" id="KW-0106">Calcium</keyword>
<evidence type="ECO:0000256" key="15">
    <source>
        <dbReference type="ARBA" id="ARBA00023303"/>
    </source>
</evidence>
<dbReference type="Pfam" id="PF08016">
    <property type="entry name" value="PKD_channel"/>
    <property type="match status" value="1"/>
</dbReference>
<keyword evidence="4" id="KW-0813">Transport</keyword>
<dbReference type="SUPFAM" id="SSF47473">
    <property type="entry name" value="EF-hand"/>
    <property type="match status" value="1"/>
</dbReference>
<keyword evidence="7 20" id="KW-0812">Transmembrane</keyword>
<dbReference type="InterPro" id="IPR003915">
    <property type="entry name" value="PKD_2"/>
</dbReference>
<dbReference type="OMA" id="AFSQFDR"/>
<keyword evidence="9 19" id="KW-0175">Coiled coil</keyword>
<dbReference type="Gene3D" id="1.20.5.340">
    <property type="match status" value="1"/>
</dbReference>
<sequence length="657" mass="75964">CQHCRVCCPGFWGTRLTEVNSTREQYFKTTLRELIIYVVFLIDLCLLTFGMMNTNTYYYTKVMMDLFVESPVSPIDGTNFNSISSMDDFWKVVQGPVLDGLYWEKWYNGDQLPVNLSFIQYENVMLGVPRVRQLKVRNGSCTIYPLFRNIIPGCYDGYSCGEEDKETFGRGTGTAWKYWSEEELSGSSHWGLLAQYSGAGYYRDLSRRKNESAPMLQELKDYLWLDHGTRAVFIDFTTYNGNINLFCVVRLVVEFPLTGGALPSYQFRTVKLIRYVSAFDYFIMACEVIFCCFILYYVVEECLELRLHGMKYFKSVWNCLDIIVIVLSMVAIIFNICRTIAVSNLLGALLNDPNIYADFEYLAFWQTQFNNMLAINVFFAWIKIFKYVSFNKTLTQLSSTLARCAKDVLGFAVMFFIIFFAYAQTGYLVFGSQVEDFSSFVNCIFTQFRIILGDFDFHAIENANRILGPIYFTTYIFFVFFVLLNMFLAIINDTYTDVKAELADTKDDFEIGDFFKQGYKNMLNKLKMKKDDIADMQRALDSAGKHLEYDIWRKNLIRLGHSDEEIAAAFSKFDKDSDNVLDEDEQKQLRAELEGQKDKLNEDIEALKTMDNSGKPGDASRVTKDDFNRFASRVAKMESSMDSLMSKVESLLTKLEM</sequence>
<reference evidence="22" key="1">
    <citation type="submission" date="2025-08" db="UniProtKB">
        <authorList>
            <consortium name="Ensembl"/>
        </authorList>
    </citation>
    <scope>IDENTIFICATION</scope>
</reference>
<feature type="transmembrane region" description="Helical" evidence="20">
    <location>
        <begin position="408"/>
        <end position="430"/>
    </location>
</feature>
<name>S4RPB7_PETMA</name>
<dbReference type="Gene3D" id="1.20.120.350">
    <property type="entry name" value="Voltage-gated potassium channels. Chain C"/>
    <property type="match status" value="1"/>
</dbReference>
<evidence type="ECO:0000256" key="12">
    <source>
        <dbReference type="ARBA" id="ARBA00023157"/>
    </source>
</evidence>
<dbReference type="InterPro" id="IPR046791">
    <property type="entry name" value="Polycystin_dom"/>
</dbReference>
<dbReference type="InterPro" id="IPR027359">
    <property type="entry name" value="Volt_channel_dom_sf"/>
</dbReference>
<dbReference type="Pfam" id="PF20519">
    <property type="entry name" value="Polycystin_dom"/>
    <property type="match status" value="1"/>
</dbReference>
<evidence type="ECO:0000313" key="22">
    <source>
        <dbReference type="Ensembl" id="ENSPMAP00000007053.1"/>
    </source>
</evidence>
<evidence type="ECO:0000256" key="14">
    <source>
        <dbReference type="ARBA" id="ARBA00023273"/>
    </source>
</evidence>
<evidence type="ECO:0000256" key="10">
    <source>
        <dbReference type="ARBA" id="ARBA00023065"/>
    </source>
</evidence>
<evidence type="ECO:0000256" key="17">
    <source>
        <dbReference type="PIRSR" id="PIRSR603915-1"/>
    </source>
</evidence>
<evidence type="ECO:0000256" key="6">
    <source>
        <dbReference type="ARBA" id="ARBA00022673"/>
    </source>
</evidence>
<proteinExistence type="inferred from homology"/>
<evidence type="ECO:0000256" key="5">
    <source>
        <dbReference type="ARBA" id="ARBA00022475"/>
    </source>
</evidence>
<comment type="subcellular location">
    <subcellularLocation>
        <location evidence="1">Cell projection</location>
        <location evidence="1">Cilium membrane</location>
        <topology evidence="1">Multi-pass membrane protein</topology>
    </subcellularLocation>
    <subcellularLocation>
        <location evidence="2">Cytoplasmic vesicle</location>
    </subcellularLocation>
</comment>
<feature type="transmembrane region" description="Helical" evidence="20">
    <location>
        <begin position="34"/>
        <end position="52"/>
    </location>
</feature>
<dbReference type="InterPro" id="IPR002048">
    <property type="entry name" value="EF_hand_dom"/>
</dbReference>
<evidence type="ECO:0000256" key="4">
    <source>
        <dbReference type="ARBA" id="ARBA00022448"/>
    </source>
</evidence>
<comment type="similarity">
    <text evidence="3">Belongs to the polycystin family.</text>
</comment>
<keyword evidence="5" id="KW-1003">Cell membrane</keyword>
<keyword evidence="11 20" id="KW-0472">Membrane</keyword>
<dbReference type="GO" id="GO:0005262">
    <property type="term" value="F:calcium channel activity"/>
    <property type="evidence" value="ECO:0007669"/>
    <property type="project" value="UniProtKB-KW"/>
</dbReference>
<evidence type="ECO:0000256" key="2">
    <source>
        <dbReference type="ARBA" id="ARBA00004541"/>
    </source>
</evidence>
<dbReference type="FunFam" id="1.10.287.70:FF:000055">
    <property type="entry name" value="Polycystic kidney disease 2-like 1"/>
    <property type="match status" value="1"/>
</dbReference>